<dbReference type="Proteomes" id="UP001501237">
    <property type="component" value="Unassembled WGS sequence"/>
</dbReference>
<evidence type="ECO:0000313" key="1">
    <source>
        <dbReference type="EMBL" id="GAA3215651.1"/>
    </source>
</evidence>
<comment type="caution">
    <text evidence="1">The sequence shown here is derived from an EMBL/GenBank/DDBJ whole genome shotgun (WGS) entry which is preliminary data.</text>
</comment>
<keyword evidence="2" id="KW-1185">Reference proteome</keyword>
<proteinExistence type="predicted"/>
<accession>A0ABP6QC91</accession>
<organism evidence="1 2">
    <name type="scientific">Actinocorallia longicatena</name>
    <dbReference type="NCBI Taxonomy" id="111803"/>
    <lineage>
        <taxon>Bacteria</taxon>
        <taxon>Bacillati</taxon>
        <taxon>Actinomycetota</taxon>
        <taxon>Actinomycetes</taxon>
        <taxon>Streptosporangiales</taxon>
        <taxon>Thermomonosporaceae</taxon>
        <taxon>Actinocorallia</taxon>
    </lineage>
</organism>
<gene>
    <name evidence="1" type="ORF">GCM10010468_37230</name>
</gene>
<dbReference type="EMBL" id="BAAAUV010000008">
    <property type="protein sequence ID" value="GAA3215651.1"/>
    <property type="molecule type" value="Genomic_DNA"/>
</dbReference>
<name>A0ABP6QC91_9ACTN</name>
<dbReference type="RefSeq" id="WP_344829643.1">
    <property type="nucleotide sequence ID" value="NZ_BAAAUV010000008.1"/>
</dbReference>
<sequence length="75" mass="8248">MSDLLDTTMRLLKTRILPHGPENVAAFFVLLDAIAEGTVTGEEEMRRHMQFLVDGDWRAFETSLAALAAGAGADW</sequence>
<protein>
    <submittedName>
        <fullName evidence="1">Uncharacterized protein</fullName>
    </submittedName>
</protein>
<evidence type="ECO:0000313" key="2">
    <source>
        <dbReference type="Proteomes" id="UP001501237"/>
    </source>
</evidence>
<reference evidence="2" key="1">
    <citation type="journal article" date="2019" name="Int. J. Syst. Evol. Microbiol.">
        <title>The Global Catalogue of Microorganisms (GCM) 10K type strain sequencing project: providing services to taxonomists for standard genome sequencing and annotation.</title>
        <authorList>
            <consortium name="The Broad Institute Genomics Platform"/>
            <consortium name="The Broad Institute Genome Sequencing Center for Infectious Disease"/>
            <person name="Wu L."/>
            <person name="Ma J."/>
        </authorList>
    </citation>
    <scope>NUCLEOTIDE SEQUENCE [LARGE SCALE GENOMIC DNA]</scope>
    <source>
        <strain evidence="2">JCM 9377</strain>
    </source>
</reference>